<dbReference type="OrthoDB" id="1934954at2759"/>
<evidence type="ECO:0000256" key="2">
    <source>
        <dbReference type="ARBA" id="ARBA00013002"/>
    </source>
</evidence>
<dbReference type="InterPro" id="IPR016161">
    <property type="entry name" value="Ald_DH/histidinol_DH"/>
</dbReference>
<dbReference type="InterPro" id="IPR016163">
    <property type="entry name" value="Ald_DH_C"/>
</dbReference>
<dbReference type="InterPro" id="IPR000965">
    <property type="entry name" value="GPR_dom"/>
</dbReference>
<comment type="caution">
    <text evidence="13">The sequence shown here is derived from an EMBL/GenBank/DDBJ whole genome shotgun (WGS) entry which is preliminary data.</text>
</comment>
<dbReference type="InterPro" id="IPR015590">
    <property type="entry name" value="Aldehyde_DH_dom"/>
</dbReference>
<dbReference type="InterPro" id="IPR020593">
    <property type="entry name" value="G-glutamylP_reductase_CS"/>
</dbReference>
<gene>
    <name evidence="13" type="ORF">PGLA1383_LOCUS23514</name>
</gene>
<keyword evidence="5" id="KW-0521">NADP</keyword>
<accession>A0A813EXA6</accession>
<feature type="domain" description="Aldehyde dehydrogenase" evidence="12">
    <location>
        <begin position="3"/>
        <end position="278"/>
    </location>
</feature>
<dbReference type="HAMAP" id="MF_00412">
    <property type="entry name" value="ProA"/>
    <property type="match status" value="1"/>
</dbReference>
<dbReference type="AlphaFoldDB" id="A0A813EXA6"/>
<dbReference type="GO" id="GO:0055129">
    <property type="term" value="P:L-proline biosynthetic process"/>
    <property type="evidence" value="ECO:0007669"/>
    <property type="project" value="UniProtKB-UniPathway"/>
</dbReference>
<evidence type="ECO:0000256" key="10">
    <source>
        <dbReference type="ARBA" id="ARBA00075718"/>
    </source>
</evidence>
<evidence type="ECO:0000259" key="12">
    <source>
        <dbReference type="Pfam" id="PF00171"/>
    </source>
</evidence>
<evidence type="ECO:0000256" key="8">
    <source>
        <dbReference type="ARBA" id="ARBA00059423"/>
    </source>
</evidence>
<evidence type="ECO:0000256" key="1">
    <source>
        <dbReference type="ARBA" id="ARBA00004985"/>
    </source>
</evidence>
<organism evidence="13 14">
    <name type="scientific">Polarella glacialis</name>
    <name type="common">Dinoflagellate</name>
    <dbReference type="NCBI Taxonomy" id="89957"/>
    <lineage>
        <taxon>Eukaryota</taxon>
        <taxon>Sar</taxon>
        <taxon>Alveolata</taxon>
        <taxon>Dinophyceae</taxon>
        <taxon>Suessiales</taxon>
        <taxon>Suessiaceae</taxon>
        <taxon>Polarella</taxon>
    </lineage>
</organism>
<dbReference type="PANTHER" id="PTHR11063:SF8">
    <property type="entry name" value="DELTA-1-PYRROLINE-5-CARBOXYLATE SYNTHASE"/>
    <property type="match status" value="1"/>
</dbReference>
<evidence type="ECO:0000256" key="4">
    <source>
        <dbReference type="ARBA" id="ARBA00022650"/>
    </source>
</evidence>
<evidence type="ECO:0000256" key="7">
    <source>
        <dbReference type="ARBA" id="ARBA00049024"/>
    </source>
</evidence>
<dbReference type="Gene3D" id="3.40.309.10">
    <property type="entry name" value="Aldehyde Dehydrogenase, Chain A, domain 2"/>
    <property type="match status" value="1"/>
</dbReference>
<name>A0A813EXA6_POLGL</name>
<evidence type="ECO:0000256" key="9">
    <source>
        <dbReference type="ARBA" id="ARBA00060997"/>
    </source>
</evidence>
<keyword evidence="6" id="KW-0560">Oxidoreductase</keyword>
<keyword evidence="3" id="KW-0028">Amino-acid biosynthesis</keyword>
<reference evidence="13" key="1">
    <citation type="submission" date="2021-02" db="EMBL/GenBank/DDBJ databases">
        <authorList>
            <person name="Dougan E. K."/>
            <person name="Rhodes N."/>
            <person name="Thang M."/>
            <person name="Chan C."/>
        </authorList>
    </citation>
    <scope>NUCLEOTIDE SEQUENCE</scope>
</reference>
<sequence>MEDVAKRARAAAQVLGGVSLEVKNKALEAFKRHLVARRAAIEEANALDMAAAEAAVKDGKLSSSLFKRLDVSGAKFDSLLAGIDDIIKLPDPVGQITYANKVSEGLNLYRMTCPIGVLLIIYEARPDAGVQIAALAMKSGNALLLKGGKEAQKSNEALISAMAAALSEVGLPADCIQGVDGRTAVAELLSQDKYIDLVIPRGSNELVKSIKDASRIPVLGHADGICAVYVDEHADLAKAVKVCVDSKTQYCAACNSMETLLVHPKVVKAFLPMLAEGLASKEEVHFKADSICLPHLPADKTEPVVEADFFTEFLCHTMAVKTAESVDAAIAHINEHSSGHTESIVTEDKVVADTFLRRIDSANVYHNASTRFADGFRYGFGAEVGISTNRIHARGPVGLEGLVIYKYRMYGDGHTVADFCGPEEKRRKFVHSRIEGVNRVEDIPEVADEAATSKLASLSLKSRLGTLSCFQFLGQPRA</sequence>
<protein>
    <recommendedName>
        <fullName evidence="2">glutamate-5-semialdehyde dehydrogenase</fullName>
        <ecNumber evidence="2">1.2.1.41</ecNumber>
    </recommendedName>
    <alternativeName>
        <fullName evidence="11">Glutamate-5-semialdehyde dehydrogenase</fullName>
    </alternativeName>
    <alternativeName>
        <fullName evidence="10">Glutamyl-gamma-semialdehyde dehydrogenase</fullName>
    </alternativeName>
</protein>
<comment type="pathway">
    <text evidence="1">Amino-acid biosynthesis; L-proline biosynthesis; L-glutamate 5-semialdehyde from L-glutamate: step 2/2.</text>
</comment>
<dbReference type="UniPathway" id="UPA00098">
    <property type="reaction ID" value="UER00360"/>
</dbReference>
<evidence type="ECO:0000313" key="13">
    <source>
        <dbReference type="EMBL" id="CAE8605401.1"/>
    </source>
</evidence>
<dbReference type="InterPro" id="IPR016162">
    <property type="entry name" value="Ald_DH_N"/>
</dbReference>
<dbReference type="Pfam" id="PF00171">
    <property type="entry name" value="Aldedh"/>
    <property type="match status" value="1"/>
</dbReference>
<dbReference type="EC" id="1.2.1.41" evidence="2"/>
<dbReference type="NCBIfam" id="NF001221">
    <property type="entry name" value="PRK00197.1"/>
    <property type="match status" value="1"/>
</dbReference>
<evidence type="ECO:0000256" key="11">
    <source>
        <dbReference type="ARBA" id="ARBA00077451"/>
    </source>
</evidence>
<keyword evidence="14" id="KW-1185">Reference proteome</keyword>
<dbReference type="GO" id="GO:0004350">
    <property type="term" value="F:glutamate-5-semialdehyde dehydrogenase activity"/>
    <property type="evidence" value="ECO:0007669"/>
    <property type="project" value="UniProtKB-EC"/>
</dbReference>
<comment type="function">
    <text evidence="8">Catalyzes the NADPH dependent reduction of L-gamma-glutamyl 5-phosphate into L-glutamate 5-semialdehyde and phosphate. The product spontaneously undergoes cyclization to form 1-pyrroline-5-carboxylate.</text>
</comment>
<dbReference type="SUPFAM" id="SSF53720">
    <property type="entry name" value="ALDH-like"/>
    <property type="match status" value="1"/>
</dbReference>
<dbReference type="Gene3D" id="3.40.605.10">
    <property type="entry name" value="Aldehyde Dehydrogenase, Chain A, domain 1"/>
    <property type="match status" value="1"/>
</dbReference>
<dbReference type="PROSITE" id="PS01223">
    <property type="entry name" value="PROA"/>
    <property type="match status" value="1"/>
</dbReference>
<dbReference type="PANTHER" id="PTHR11063">
    <property type="entry name" value="GLUTAMATE SEMIALDEHYDE DEHYDROGENASE"/>
    <property type="match status" value="1"/>
</dbReference>
<comment type="catalytic activity">
    <reaction evidence="7">
        <text>L-glutamate 5-semialdehyde + phosphate + NADP(+) = L-glutamyl 5-phosphate + NADPH + H(+)</text>
        <dbReference type="Rhea" id="RHEA:19541"/>
        <dbReference type="ChEBI" id="CHEBI:15378"/>
        <dbReference type="ChEBI" id="CHEBI:43474"/>
        <dbReference type="ChEBI" id="CHEBI:57783"/>
        <dbReference type="ChEBI" id="CHEBI:58066"/>
        <dbReference type="ChEBI" id="CHEBI:58274"/>
        <dbReference type="ChEBI" id="CHEBI:58349"/>
        <dbReference type="EC" id="1.2.1.41"/>
    </reaction>
</comment>
<evidence type="ECO:0000313" key="14">
    <source>
        <dbReference type="Proteomes" id="UP000654075"/>
    </source>
</evidence>
<evidence type="ECO:0000256" key="3">
    <source>
        <dbReference type="ARBA" id="ARBA00022605"/>
    </source>
</evidence>
<dbReference type="FunFam" id="3.40.309.10:FF:000006">
    <property type="entry name" value="Gamma-glutamyl phosphate reductase"/>
    <property type="match status" value="1"/>
</dbReference>
<evidence type="ECO:0000256" key="5">
    <source>
        <dbReference type="ARBA" id="ARBA00022857"/>
    </source>
</evidence>
<dbReference type="Proteomes" id="UP000654075">
    <property type="component" value="Unassembled WGS sequence"/>
</dbReference>
<keyword evidence="4" id="KW-0641">Proline biosynthesis</keyword>
<comment type="similarity">
    <text evidence="9">Belongs to the gamma-glutamyl phosphate reductase family.</text>
</comment>
<dbReference type="EMBL" id="CAJNNV010017794">
    <property type="protein sequence ID" value="CAE8605401.1"/>
    <property type="molecule type" value="Genomic_DNA"/>
</dbReference>
<proteinExistence type="inferred from homology"/>
<dbReference type="CDD" id="cd07079">
    <property type="entry name" value="ALDH_F18-19_ProA-GPR"/>
    <property type="match status" value="1"/>
</dbReference>
<evidence type="ECO:0000256" key="6">
    <source>
        <dbReference type="ARBA" id="ARBA00023002"/>
    </source>
</evidence>
<dbReference type="NCBIfam" id="TIGR00407">
    <property type="entry name" value="proA"/>
    <property type="match status" value="1"/>
</dbReference>